<feature type="compositionally biased region" description="Basic and acidic residues" evidence="7">
    <location>
        <begin position="627"/>
        <end position="650"/>
    </location>
</feature>
<evidence type="ECO:0000256" key="3">
    <source>
        <dbReference type="ARBA" id="ARBA00022741"/>
    </source>
</evidence>
<keyword evidence="11" id="KW-1185">Reference proteome</keyword>
<evidence type="ECO:0000313" key="11">
    <source>
        <dbReference type="Proteomes" id="UP000320461"/>
    </source>
</evidence>
<dbReference type="InterPro" id="IPR036640">
    <property type="entry name" value="ABC1_TM_sf"/>
</dbReference>
<comment type="subcellular location">
    <subcellularLocation>
        <location evidence="1">Cell membrane</location>
        <topology evidence="1">Multi-pass membrane protein</topology>
    </subcellularLocation>
</comment>
<accession>A0A4Y3KL32</accession>
<keyword evidence="6 8" id="KW-0472">Membrane</keyword>
<dbReference type="Gene3D" id="1.20.1560.10">
    <property type="entry name" value="ABC transporter type 1, transmembrane domain"/>
    <property type="match status" value="1"/>
</dbReference>
<feature type="transmembrane region" description="Helical" evidence="8">
    <location>
        <begin position="310"/>
        <end position="331"/>
    </location>
</feature>
<dbReference type="InterPro" id="IPR027417">
    <property type="entry name" value="P-loop_NTPase"/>
</dbReference>
<dbReference type="OrthoDB" id="9806127at2"/>
<comment type="caution">
    <text evidence="10">The sequence shown here is derived from an EMBL/GenBank/DDBJ whole genome shotgun (WGS) entry which is preliminary data.</text>
</comment>
<feature type="region of interest" description="Disordered" evidence="7">
    <location>
        <begin position="627"/>
        <end position="675"/>
    </location>
</feature>
<evidence type="ECO:0000256" key="6">
    <source>
        <dbReference type="ARBA" id="ARBA00023136"/>
    </source>
</evidence>
<dbReference type="Proteomes" id="UP000320461">
    <property type="component" value="Unassembled WGS sequence"/>
</dbReference>
<dbReference type="GO" id="GO:0034040">
    <property type="term" value="F:ATPase-coupled lipid transmembrane transporter activity"/>
    <property type="evidence" value="ECO:0007669"/>
    <property type="project" value="TreeGrafter"/>
</dbReference>
<dbReference type="InterPro" id="IPR039421">
    <property type="entry name" value="Type_1_exporter"/>
</dbReference>
<keyword evidence="2 8" id="KW-0812">Transmembrane</keyword>
<evidence type="ECO:0000256" key="2">
    <source>
        <dbReference type="ARBA" id="ARBA00022692"/>
    </source>
</evidence>
<evidence type="ECO:0000313" key="10">
    <source>
        <dbReference type="EMBL" id="GEA84593.1"/>
    </source>
</evidence>
<evidence type="ECO:0000259" key="9">
    <source>
        <dbReference type="PROSITE" id="PS50893"/>
    </source>
</evidence>
<keyword evidence="5 8" id="KW-1133">Transmembrane helix</keyword>
<feature type="transmembrane region" description="Helical" evidence="8">
    <location>
        <begin position="55"/>
        <end position="77"/>
    </location>
</feature>
<evidence type="ECO:0000256" key="8">
    <source>
        <dbReference type="SAM" id="Phobius"/>
    </source>
</evidence>
<dbReference type="Pfam" id="PF00005">
    <property type="entry name" value="ABC_tran"/>
    <property type="match status" value="1"/>
</dbReference>
<protein>
    <submittedName>
        <fullName evidence="10">Multidrug ABC transporter permease</fullName>
    </submittedName>
</protein>
<dbReference type="InterPro" id="IPR003593">
    <property type="entry name" value="AAA+_ATPase"/>
</dbReference>
<dbReference type="GO" id="GO:0005524">
    <property type="term" value="F:ATP binding"/>
    <property type="evidence" value="ECO:0007669"/>
    <property type="project" value="UniProtKB-KW"/>
</dbReference>
<evidence type="ECO:0000256" key="5">
    <source>
        <dbReference type="ARBA" id="ARBA00022989"/>
    </source>
</evidence>
<feature type="region of interest" description="Disordered" evidence="7">
    <location>
        <begin position="1"/>
        <end position="23"/>
    </location>
</feature>
<feature type="compositionally biased region" description="Gly residues" evidence="7">
    <location>
        <begin position="1"/>
        <end position="10"/>
    </location>
</feature>
<dbReference type="GO" id="GO:0016887">
    <property type="term" value="F:ATP hydrolysis activity"/>
    <property type="evidence" value="ECO:0007669"/>
    <property type="project" value="InterPro"/>
</dbReference>
<dbReference type="SUPFAM" id="SSF52540">
    <property type="entry name" value="P-loop containing nucleoside triphosphate hydrolases"/>
    <property type="match status" value="1"/>
</dbReference>
<dbReference type="InterPro" id="IPR017871">
    <property type="entry name" value="ABC_transporter-like_CS"/>
</dbReference>
<feature type="transmembrane region" description="Helical" evidence="8">
    <location>
        <begin position="285"/>
        <end position="304"/>
    </location>
</feature>
<gene>
    <name evidence="10" type="ORF">CGE01nite_18440</name>
</gene>
<dbReference type="InterPro" id="IPR003439">
    <property type="entry name" value="ABC_transporter-like_ATP-bd"/>
</dbReference>
<name>A0A4Y3KL32_9CELL</name>
<feature type="compositionally biased region" description="Low complexity" evidence="7">
    <location>
        <begin position="11"/>
        <end position="23"/>
    </location>
</feature>
<organism evidence="10 11">
    <name type="scientific">Cellulomonas gelida</name>
    <dbReference type="NCBI Taxonomy" id="1712"/>
    <lineage>
        <taxon>Bacteria</taxon>
        <taxon>Bacillati</taxon>
        <taxon>Actinomycetota</taxon>
        <taxon>Actinomycetes</taxon>
        <taxon>Micrococcales</taxon>
        <taxon>Cellulomonadaceae</taxon>
        <taxon>Cellulomonas</taxon>
    </lineage>
</organism>
<dbReference type="SMART" id="SM00382">
    <property type="entry name" value="AAA"/>
    <property type="match status" value="1"/>
</dbReference>
<keyword evidence="3" id="KW-0547">Nucleotide-binding</keyword>
<dbReference type="GO" id="GO:0005886">
    <property type="term" value="C:plasma membrane"/>
    <property type="evidence" value="ECO:0007669"/>
    <property type="project" value="UniProtKB-SubCell"/>
</dbReference>
<evidence type="ECO:0000256" key="1">
    <source>
        <dbReference type="ARBA" id="ARBA00004651"/>
    </source>
</evidence>
<evidence type="ECO:0000256" key="7">
    <source>
        <dbReference type="SAM" id="MobiDB-lite"/>
    </source>
</evidence>
<keyword evidence="4" id="KW-0067">ATP-binding</keyword>
<feature type="domain" description="ABC transporter" evidence="9">
    <location>
        <begin position="376"/>
        <end position="618"/>
    </location>
</feature>
<proteinExistence type="predicted"/>
<dbReference type="RefSeq" id="WP_141370454.1">
    <property type="nucleotide sequence ID" value="NZ_BJLQ01000017.1"/>
</dbReference>
<sequence>MGQVGTGPGSAAGTSSGSDGGAARTPWRFARERWSQRRFAARQLGELRPYAGRGLVAGTVAVHLVAGLAPVAFMLGTGLALRDLGSDAAVGWLALAAGAFLVQQLVAPVQLVLSRRVQRRVDAACIERLASFSLRGASLAGLERPEVADRLSQADEAFEQWTLTPGAAVEGALALTARYTQLVGSLVVLTWAAGPWAALAGALVALVARLGQTEAFHRWGDVVRSLAPLRRRANYVRELATGTRAAKEIRTLGLVDWLDERYVAENRAVLDTLWTRRRAVYGAPFLVYTLAALAGSVVALLVVARADVDVAAVSVAVQALILCGRFGVIFPESDVKLVYGRSAWQALLELEDIARRTGPAPAAARPGTTLAPQRTVALDDVRFGYTPDRAVLDGLDLELPVGTSTALIGVNGAGKTTLVKLLTGMYTPIAGAVRVDGTDLRTLDVDAWQAAFAITFQDYLRYELPLRENVAMAAIAHRDDDEGIRAELERVGLGSLLAELPDGLDTPLTRALPGGRDLSGGQWQRLALARSLFAVRHGASVLVLDEPTAQLDARGEAEFYDTFLELTRGVTSLVISHRFSTVRRADRIVVLDGGRVTEAGTHDELVAAGGQYARMFDVQARRFADERATDERVTDERVTDERVTDERVTDEQLAAGDPGDDEGATAGAGATGGVR</sequence>
<reference evidence="10 11" key="1">
    <citation type="submission" date="2019-06" db="EMBL/GenBank/DDBJ databases">
        <title>Whole genome shotgun sequence of Cellulomonas gelida NBRC 3748.</title>
        <authorList>
            <person name="Hosoyama A."/>
            <person name="Uohara A."/>
            <person name="Ohji S."/>
            <person name="Ichikawa N."/>
        </authorList>
    </citation>
    <scope>NUCLEOTIDE SEQUENCE [LARGE SCALE GENOMIC DNA]</scope>
    <source>
        <strain evidence="10 11">NBRC 3748</strain>
    </source>
</reference>
<dbReference type="Gene3D" id="3.40.50.300">
    <property type="entry name" value="P-loop containing nucleotide triphosphate hydrolases"/>
    <property type="match status" value="1"/>
</dbReference>
<evidence type="ECO:0000256" key="4">
    <source>
        <dbReference type="ARBA" id="ARBA00022840"/>
    </source>
</evidence>
<dbReference type="AlphaFoldDB" id="A0A4Y3KL32"/>
<dbReference type="PANTHER" id="PTHR24221:SF654">
    <property type="entry name" value="ATP-BINDING CASSETTE SUB-FAMILY B MEMBER 6"/>
    <property type="match status" value="1"/>
</dbReference>
<feature type="transmembrane region" description="Helical" evidence="8">
    <location>
        <begin position="89"/>
        <end position="113"/>
    </location>
</feature>
<dbReference type="PROSITE" id="PS50893">
    <property type="entry name" value="ABC_TRANSPORTER_2"/>
    <property type="match status" value="1"/>
</dbReference>
<dbReference type="PROSITE" id="PS00211">
    <property type="entry name" value="ABC_TRANSPORTER_1"/>
    <property type="match status" value="1"/>
</dbReference>
<dbReference type="PANTHER" id="PTHR24221">
    <property type="entry name" value="ATP-BINDING CASSETTE SUB-FAMILY B"/>
    <property type="match status" value="1"/>
</dbReference>
<dbReference type="EMBL" id="BJLQ01000017">
    <property type="protein sequence ID" value="GEA84593.1"/>
    <property type="molecule type" value="Genomic_DNA"/>
</dbReference>